<comment type="caution">
    <text evidence="1">The sequence shown here is derived from an EMBL/GenBank/DDBJ whole genome shotgun (WGS) entry which is preliminary data.</text>
</comment>
<gene>
    <name evidence="1" type="ORF">OLEA9_A014348</name>
</gene>
<reference evidence="1 2" key="1">
    <citation type="submission" date="2019-12" db="EMBL/GenBank/DDBJ databases">
        <authorList>
            <person name="Alioto T."/>
            <person name="Alioto T."/>
            <person name="Gomez Garrido J."/>
        </authorList>
    </citation>
    <scope>NUCLEOTIDE SEQUENCE [LARGE SCALE GENOMIC DNA]</scope>
</reference>
<dbReference type="EMBL" id="CACTIH010003962">
    <property type="protein sequence ID" value="CAA2988015.1"/>
    <property type="molecule type" value="Genomic_DNA"/>
</dbReference>
<keyword evidence="2" id="KW-1185">Reference proteome</keyword>
<dbReference type="AlphaFoldDB" id="A0A8S0S7M4"/>
<accession>A0A8S0S7M4</accession>
<name>A0A8S0S7M4_OLEEU</name>
<sequence>MHENQATSLLWPGRIPDKAYTPFPRNCLERPGHSLQTVSQKLPKKPGNVPALQRWPAHCAAFVCLKSAHIHAVARTRPGHGLHTVSQRLPRNALDMAYTPCPRNCLEMLKNQASSLPQPESVPNLGCTPCPEMPENQAASLSWPECIPDMACTSCPRNCPECPGTCLRVPENLLASPLWPRRVPDMAYIPYPENCLEMPENQVASLPSPRHGLYTVSEKLLRNALKLGCVPIAARKRPEYGLYTEPRNCIVMPTKLGFVHVVARTSPRRYLHTMSHKLPRNA</sequence>
<evidence type="ECO:0000313" key="2">
    <source>
        <dbReference type="Proteomes" id="UP000594638"/>
    </source>
</evidence>
<protein>
    <submittedName>
        <fullName evidence="1">Uncharacterized protein</fullName>
    </submittedName>
</protein>
<dbReference type="Gramene" id="OE9A014348T1">
    <property type="protein sequence ID" value="OE9A014348C1"/>
    <property type="gene ID" value="OE9A014348"/>
</dbReference>
<proteinExistence type="predicted"/>
<dbReference type="Proteomes" id="UP000594638">
    <property type="component" value="Unassembled WGS sequence"/>
</dbReference>
<organism evidence="1 2">
    <name type="scientific">Olea europaea subsp. europaea</name>
    <dbReference type="NCBI Taxonomy" id="158383"/>
    <lineage>
        <taxon>Eukaryota</taxon>
        <taxon>Viridiplantae</taxon>
        <taxon>Streptophyta</taxon>
        <taxon>Embryophyta</taxon>
        <taxon>Tracheophyta</taxon>
        <taxon>Spermatophyta</taxon>
        <taxon>Magnoliopsida</taxon>
        <taxon>eudicotyledons</taxon>
        <taxon>Gunneridae</taxon>
        <taxon>Pentapetalae</taxon>
        <taxon>asterids</taxon>
        <taxon>lamiids</taxon>
        <taxon>Lamiales</taxon>
        <taxon>Oleaceae</taxon>
        <taxon>Oleeae</taxon>
        <taxon>Olea</taxon>
    </lineage>
</organism>
<evidence type="ECO:0000313" key="1">
    <source>
        <dbReference type="EMBL" id="CAA2988015.1"/>
    </source>
</evidence>